<dbReference type="EMBL" id="SMJU01000001">
    <property type="protein sequence ID" value="TDB68953.1"/>
    <property type="molecule type" value="Genomic_DNA"/>
</dbReference>
<organism evidence="2 3">
    <name type="scientific">Arundinibacter roseus</name>
    <dbReference type="NCBI Taxonomy" id="2070510"/>
    <lineage>
        <taxon>Bacteria</taxon>
        <taxon>Pseudomonadati</taxon>
        <taxon>Bacteroidota</taxon>
        <taxon>Cytophagia</taxon>
        <taxon>Cytophagales</taxon>
        <taxon>Spirosomataceae</taxon>
        <taxon>Arundinibacter</taxon>
    </lineage>
</organism>
<evidence type="ECO:0000256" key="1">
    <source>
        <dbReference type="SAM" id="SignalP"/>
    </source>
</evidence>
<dbReference type="OrthoDB" id="1490051at2"/>
<feature type="signal peptide" evidence="1">
    <location>
        <begin position="1"/>
        <end position="25"/>
    </location>
</feature>
<proteinExistence type="predicted"/>
<reference evidence="2 3" key="1">
    <citation type="submission" date="2019-02" db="EMBL/GenBank/DDBJ databases">
        <title>Arundinibacter roseus gen. nov., sp. nov., a new member of the family Cytophagaceae.</title>
        <authorList>
            <person name="Szuroczki S."/>
            <person name="Khayer B."/>
            <person name="Sproer C."/>
            <person name="Toumi M."/>
            <person name="Szabo A."/>
            <person name="Felfoldi T."/>
            <person name="Schumann P."/>
            <person name="Toth E."/>
        </authorList>
    </citation>
    <scope>NUCLEOTIDE SEQUENCE [LARGE SCALE GENOMIC DNA]</scope>
    <source>
        <strain evidence="2 3">DMA-k-7a</strain>
    </source>
</reference>
<protein>
    <recommendedName>
        <fullName evidence="4">T9SS type A sorting domain-containing protein</fullName>
    </recommendedName>
</protein>
<dbReference type="AlphaFoldDB" id="A0A4R4KLW3"/>
<dbReference type="Gene3D" id="2.60.40.10">
    <property type="entry name" value="Immunoglobulins"/>
    <property type="match status" value="1"/>
</dbReference>
<dbReference type="RefSeq" id="WP_132113564.1">
    <property type="nucleotide sequence ID" value="NZ_SMJU01000001.1"/>
</dbReference>
<keyword evidence="3" id="KW-1185">Reference proteome</keyword>
<feature type="chain" id="PRO_5020935067" description="T9SS type A sorting domain-containing protein" evidence="1">
    <location>
        <begin position="26"/>
        <end position="374"/>
    </location>
</feature>
<evidence type="ECO:0000313" key="2">
    <source>
        <dbReference type="EMBL" id="TDB68953.1"/>
    </source>
</evidence>
<gene>
    <name evidence="2" type="ORF">EZE20_01035</name>
</gene>
<name>A0A4R4KLW3_9BACT</name>
<evidence type="ECO:0000313" key="3">
    <source>
        <dbReference type="Proteomes" id="UP000295706"/>
    </source>
</evidence>
<accession>A0A4R4KLW3</accession>
<comment type="caution">
    <text evidence="2">The sequence shown here is derived from an EMBL/GenBank/DDBJ whole genome shotgun (WGS) entry which is preliminary data.</text>
</comment>
<dbReference type="Proteomes" id="UP000295706">
    <property type="component" value="Unassembled WGS sequence"/>
</dbReference>
<sequence length="374" mass="42105">MRLCHCILVVRTLVFVLFSHLFAHAQTTPFQIRWPFDNSLSGESGSTNFSISAASFSADVGQLEISPYGITDAVNQALITKRWPTEIDESFYMQISFTPIQYEYTLSSISVRLKRSGEGPVWVLFKSSLDNYSTVIQAVELTSASVFVEPTIPFAHPNLSTGVTLRIYAYGAISGRGTLWFDELTINGERTLFILPVRLVDFKAQKINQKVHLSWKTAQEVNTREFVIQRSTDLKRFVDVARMPASGGQEAPQAYEFAETDPRPGTSYYRLKIVDWDGTYEYSPIQDIITPHQNPSAYVSPSPATGNRIYLALPVQDMSQVRLFSLQGVEIGLKQQRISPELLELIPEKILKPDIYVLTLKENGIPLSLRVLVQ</sequence>
<keyword evidence="1" id="KW-0732">Signal</keyword>
<evidence type="ECO:0008006" key="4">
    <source>
        <dbReference type="Google" id="ProtNLM"/>
    </source>
</evidence>
<dbReference type="InterPro" id="IPR013783">
    <property type="entry name" value="Ig-like_fold"/>
</dbReference>